<gene>
    <name evidence="5" type="ORF">ACFFSA_29900</name>
</gene>
<dbReference type="InterPro" id="IPR001296">
    <property type="entry name" value="Glyco_trans_1"/>
</dbReference>
<evidence type="ECO:0000313" key="5">
    <source>
        <dbReference type="EMBL" id="MFB9627319.1"/>
    </source>
</evidence>
<organism evidence="5 6">
    <name type="scientific">Nonomuraea helvata</name>
    <dbReference type="NCBI Taxonomy" id="37484"/>
    <lineage>
        <taxon>Bacteria</taxon>
        <taxon>Bacillati</taxon>
        <taxon>Actinomycetota</taxon>
        <taxon>Actinomycetes</taxon>
        <taxon>Streptosporangiales</taxon>
        <taxon>Streptosporangiaceae</taxon>
        <taxon>Nonomuraea</taxon>
    </lineage>
</organism>
<evidence type="ECO:0000256" key="2">
    <source>
        <dbReference type="ARBA" id="ARBA00022679"/>
    </source>
</evidence>
<dbReference type="RefSeq" id="WP_345001333.1">
    <property type="nucleotide sequence ID" value="NZ_BAAAXV010000009.1"/>
</dbReference>
<keyword evidence="1 5" id="KW-0328">Glycosyltransferase</keyword>
<dbReference type="SUPFAM" id="SSF53756">
    <property type="entry name" value="UDP-Glycosyltransferase/glycogen phosphorylase"/>
    <property type="match status" value="1"/>
</dbReference>
<dbReference type="Pfam" id="PF00534">
    <property type="entry name" value="Glycos_transf_1"/>
    <property type="match status" value="1"/>
</dbReference>
<dbReference type="EC" id="2.4.-.-" evidence="5"/>
<proteinExistence type="predicted"/>
<evidence type="ECO:0000256" key="1">
    <source>
        <dbReference type="ARBA" id="ARBA00022676"/>
    </source>
</evidence>
<dbReference type="InterPro" id="IPR028098">
    <property type="entry name" value="Glyco_trans_4-like_N"/>
</dbReference>
<dbReference type="GO" id="GO:0016757">
    <property type="term" value="F:glycosyltransferase activity"/>
    <property type="evidence" value="ECO:0007669"/>
    <property type="project" value="UniProtKB-KW"/>
</dbReference>
<dbReference type="EMBL" id="JBHMBW010000029">
    <property type="protein sequence ID" value="MFB9627319.1"/>
    <property type="molecule type" value="Genomic_DNA"/>
</dbReference>
<protein>
    <submittedName>
        <fullName evidence="5">Glycosyltransferase family 4 protein</fullName>
        <ecNumber evidence="5">2.4.-.-</ecNumber>
    </submittedName>
</protein>
<comment type="caution">
    <text evidence="5">The sequence shown here is derived from an EMBL/GenBank/DDBJ whole genome shotgun (WGS) entry which is preliminary data.</text>
</comment>
<dbReference type="Proteomes" id="UP001589532">
    <property type="component" value="Unassembled WGS sequence"/>
</dbReference>
<keyword evidence="6" id="KW-1185">Reference proteome</keyword>
<dbReference type="PANTHER" id="PTHR45947">
    <property type="entry name" value="SULFOQUINOVOSYL TRANSFERASE SQD2"/>
    <property type="match status" value="1"/>
</dbReference>
<name>A0ABV5S6M6_9ACTN</name>
<feature type="domain" description="Glycosyl transferase family 1" evidence="3">
    <location>
        <begin position="194"/>
        <end position="343"/>
    </location>
</feature>
<dbReference type="Gene3D" id="3.40.50.2000">
    <property type="entry name" value="Glycogen Phosphorylase B"/>
    <property type="match status" value="2"/>
</dbReference>
<feature type="domain" description="Glycosyltransferase subfamily 4-like N-terminal" evidence="4">
    <location>
        <begin position="28"/>
        <end position="167"/>
    </location>
</feature>
<sequence>MRPISVTLVVSSPWKRDLRPDDGDLRSARALAERLGGPYSVIVPSGGAEPGFTDLGSVHLYRVPGRSRPAFLRAARRAVDHGLPRSSDILLSSDPLAAVAVELSRTRARTPHIVQIQGDVLDPGPAYGGVVKRAGLALVSRAAVRRATAVRAVRQGIKRRAEQWTRSPVACIPSRVDTRFFAPPAVPGPRPIHTAMVGNLLPVKNHATVLRAWPHVLGRVPGARLVVLGEGPERPRLQRLINDLGIEDHVELRGSVPRDEVVHTFRQTRLAVHPSWSEGLPRAVLEAMSCGLPVLCSDIPAHQEIIRPETGALLAPGVVREWAEGIVSFLADPERAWSAGAAGQRYVAEHHDFDVMIDMFADFIRDIAMRPRTGR</sequence>
<reference evidence="5 6" key="1">
    <citation type="submission" date="2024-09" db="EMBL/GenBank/DDBJ databases">
        <authorList>
            <person name="Sun Q."/>
            <person name="Mori K."/>
        </authorList>
    </citation>
    <scope>NUCLEOTIDE SEQUENCE [LARGE SCALE GENOMIC DNA]</scope>
    <source>
        <strain evidence="5 6">JCM 3143</strain>
    </source>
</reference>
<dbReference type="InterPro" id="IPR050194">
    <property type="entry name" value="Glycosyltransferase_grp1"/>
</dbReference>
<dbReference type="PANTHER" id="PTHR45947:SF3">
    <property type="entry name" value="SULFOQUINOVOSYL TRANSFERASE SQD2"/>
    <property type="match status" value="1"/>
</dbReference>
<dbReference type="Pfam" id="PF13579">
    <property type="entry name" value="Glyco_trans_4_4"/>
    <property type="match status" value="1"/>
</dbReference>
<accession>A0ABV5S6M6</accession>
<keyword evidence="2 5" id="KW-0808">Transferase</keyword>
<dbReference type="CDD" id="cd03801">
    <property type="entry name" value="GT4_PimA-like"/>
    <property type="match status" value="1"/>
</dbReference>
<evidence type="ECO:0000313" key="6">
    <source>
        <dbReference type="Proteomes" id="UP001589532"/>
    </source>
</evidence>
<evidence type="ECO:0000259" key="4">
    <source>
        <dbReference type="Pfam" id="PF13579"/>
    </source>
</evidence>
<evidence type="ECO:0000259" key="3">
    <source>
        <dbReference type="Pfam" id="PF00534"/>
    </source>
</evidence>